<feature type="compositionally biased region" description="Acidic residues" evidence="1">
    <location>
        <begin position="22"/>
        <end position="33"/>
    </location>
</feature>
<evidence type="ECO:0000313" key="3">
    <source>
        <dbReference type="Proteomes" id="UP000243459"/>
    </source>
</evidence>
<dbReference type="OrthoDB" id="786837at2759"/>
<dbReference type="Gramene" id="ONK63020">
    <property type="protein sequence ID" value="ONK63020"/>
    <property type="gene ID" value="A4U43_C07F10550"/>
</dbReference>
<evidence type="ECO:0000313" key="2">
    <source>
        <dbReference type="EMBL" id="ONK63020.1"/>
    </source>
</evidence>
<dbReference type="PANTHER" id="PTHR31865:SF2">
    <property type="entry name" value="OSJNBA0004B13.24 PROTEIN"/>
    <property type="match status" value="1"/>
</dbReference>
<dbReference type="Proteomes" id="UP000243459">
    <property type="component" value="Chromosome 7"/>
</dbReference>
<feature type="region of interest" description="Disordered" evidence="1">
    <location>
        <begin position="137"/>
        <end position="163"/>
    </location>
</feature>
<gene>
    <name evidence="2" type="ORF">A4U43_C07F10550</name>
</gene>
<name>A0A5P1EG24_ASPOF</name>
<proteinExistence type="predicted"/>
<dbReference type="PANTHER" id="PTHR31865">
    <property type="entry name" value="OSJNBA0071G03.3 PROTEIN"/>
    <property type="match status" value="1"/>
</dbReference>
<accession>A0A5P1EG24</accession>
<keyword evidence="3" id="KW-1185">Reference proteome</keyword>
<evidence type="ECO:0000256" key="1">
    <source>
        <dbReference type="SAM" id="MobiDB-lite"/>
    </source>
</evidence>
<sequence>MASDDDYDTELRRMSRLSIETSDGDEADAEMSDDEKYPSTKKNSGDDGDDDECFVLEGTEALGRDGPVTDTGRARRKRWVEKKWKMKRSDSNTEQCRVLVRPRGPDSESICMDLDEVKACRELGLELPSDWTVEIPRGFSGVDTSSGADSPIASWRISSPGDDPRDVKARLKMWAQAVALASASSLSG</sequence>
<reference evidence="3" key="1">
    <citation type="journal article" date="2017" name="Nat. Commun.">
        <title>The asparagus genome sheds light on the origin and evolution of a young Y chromosome.</title>
        <authorList>
            <person name="Harkess A."/>
            <person name="Zhou J."/>
            <person name="Xu C."/>
            <person name="Bowers J.E."/>
            <person name="Van der Hulst R."/>
            <person name="Ayyampalayam S."/>
            <person name="Mercati F."/>
            <person name="Riccardi P."/>
            <person name="McKain M.R."/>
            <person name="Kakrana A."/>
            <person name="Tang H."/>
            <person name="Ray J."/>
            <person name="Groenendijk J."/>
            <person name="Arikit S."/>
            <person name="Mathioni S.M."/>
            <person name="Nakano M."/>
            <person name="Shan H."/>
            <person name="Telgmann-Rauber A."/>
            <person name="Kanno A."/>
            <person name="Yue Z."/>
            <person name="Chen H."/>
            <person name="Li W."/>
            <person name="Chen Y."/>
            <person name="Xu X."/>
            <person name="Zhang Y."/>
            <person name="Luo S."/>
            <person name="Chen H."/>
            <person name="Gao J."/>
            <person name="Mao Z."/>
            <person name="Pires J.C."/>
            <person name="Luo M."/>
            <person name="Kudrna D."/>
            <person name="Wing R.A."/>
            <person name="Meyers B.C."/>
            <person name="Yi K."/>
            <person name="Kong H."/>
            <person name="Lavrijsen P."/>
            <person name="Sunseri F."/>
            <person name="Falavigna A."/>
            <person name="Ye Y."/>
            <person name="Leebens-Mack J.H."/>
            <person name="Chen G."/>
        </authorList>
    </citation>
    <scope>NUCLEOTIDE SEQUENCE [LARGE SCALE GENOMIC DNA]</scope>
    <source>
        <strain evidence="3">cv. DH0086</strain>
    </source>
</reference>
<organism evidence="2 3">
    <name type="scientific">Asparagus officinalis</name>
    <name type="common">Garden asparagus</name>
    <dbReference type="NCBI Taxonomy" id="4686"/>
    <lineage>
        <taxon>Eukaryota</taxon>
        <taxon>Viridiplantae</taxon>
        <taxon>Streptophyta</taxon>
        <taxon>Embryophyta</taxon>
        <taxon>Tracheophyta</taxon>
        <taxon>Spermatophyta</taxon>
        <taxon>Magnoliopsida</taxon>
        <taxon>Liliopsida</taxon>
        <taxon>Asparagales</taxon>
        <taxon>Asparagaceae</taxon>
        <taxon>Asparagoideae</taxon>
        <taxon>Asparagus</taxon>
    </lineage>
</organism>
<protein>
    <submittedName>
        <fullName evidence="2">Uncharacterized protein</fullName>
    </submittedName>
</protein>
<dbReference type="AlphaFoldDB" id="A0A5P1EG24"/>
<feature type="region of interest" description="Disordered" evidence="1">
    <location>
        <begin position="1"/>
        <end position="53"/>
    </location>
</feature>
<dbReference type="EMBL" id="CM007387">
    <property type="protein sequence ID" value="ONK63020.1"/>
    <property type="molecule type" value="Genomic_DNA"/>
</dbReference>